<dbReference type="PANTHER" id="PTHR30160:SF19">
    <property type="entry name" value="LIPOPOLYSACCHARIDE HEPTOSYLTRANSFERASE 1"/>
    <property type="match status" value="1"/>
</dbReference>
<comment type="catalytic activity">
    <reaction evidence="13">
        <text>an alpha-Kdo-(2-&gt;4)-alpha-Kdo-(2-&gt;6)-lipid A + ADP-L-glycero-beta-D-manno-heptose = an L-alpha-D-Hep-(1-&gt;5)-[alpha-Kdo-(2-&gt;4)]-alpha-Kdo-(2-&gt;6)-lipid A + ADP + H(+)</text>
        <dbReference type="Rhea" id="RHEA:74067"/>
        <dbReference type="ChEBI" id="CHEBI:15378"/>
        <dbReference type="ChEBI" id="CHEBI:61506"/>
        <dbReference type="ChEBI" id="CHEBI:176431"/>
        <dbReference type="ChEBI" id="CHEBI:193068"/>
        <dbReference type="ChEBI" id="CHEBI:456216"/>
        <dbReference type="EC" id="2.4.99.23"/>
    </reaction>
</comment>
<evidence type="ECO:0000256" key="4">
    <source>
        <dbReference type="ARBA" id="ARBA00022519"/>
    </source>
</evidence>
<keyword evidence="5" id="KW-0328">Glycosyltransferase</keyword>
<evidence type="ECO:0000256" key="7">
    <source>
        <dbReference type="ARBA" id="ARBA00022985"/>
    </source>
</evidence>
<dbReference type="EC" id="2.4.99.23" evidence="10"/>
<evidence type="ECO:0000256" key="5">
    <source>
        <dbReference type="ARBA" id="ARBA00022676"/>
    </source>
</evidence>
<comment type="pathway">
    <text evidence="2">Bacterial outer membrane biogenesis; LPS core biosynthesis.</text>
</comment>
<dbReference type="PANTHER" id="PTHR30160">
    <property type="entry name" value="TETRAACYLDISACCHARIDE 4'-KINASE-RELATED"/>
    <property type="match status" value="1"/>
</dbReference>
<dbReference type="Pfam" id="PF01075">
    <property type="entry name" value="Glyco_transf_9"/>
    <property type="match status" value="1"/>
</dbReference>
<evidence type="ECO:0000256" key="10">
    <source>
        <dbReference type="ARBA" id="ARBA00044041"/>
    </source>
</evidence>
<dbReference type="GO" id="GO:0005886">
    <property type="term" value="C:plasma membrane"/>
    <property type="evidence" value="ECO:0007669"/>
    <property type="project" value="UniProtKB-SubCell"/>
</dbReference>
<dbReference type="InterPro" id="IPR051199">
    <property type="entry name" value="LPS_LOS_Heptosyltrfase"/>
</dbReference>
<dbReference type="NCBIfam" id="TIGR02193">
    <property type="entry name" value="heptsyl_trn_I"/>
    <property type="match status" value="1"/>
</dbReference>
<dbReference type="AlphaFoldDB" id="A0A2Z6EWW7"/>
<dbReference type="Proteomes" id="UP000282597">
    <property type="component" value="Chromosome"/>
</dbReference>
<reference evidence="14 15" key="1">
    <citation type="journal article" date="2018" name="Microbes Environ.">
        <title>Comparative Genomic Insights into Endofungal Lifestyles of Two Bacterial Endosymbionts, Mycoavidus cysteinexigens and Burkholderia rhizoxinica.</title>
        <authorList>
            <person name="Sharmin D."/>
            <person name="Guo Y."/>
            <person name="Nishizawa T."/>
            <person name="Ohshima S."/>
            <person name="Sato Y."/>
            <person name="Takashima Y."/>
            <person name="Narisawa K."/>
            <person name="Ohta H."/>
        </authorList>
    </citation>
    <scope>NUCLEOTIDE SEQUENCE [LARGE SCALE GENOMIC DNA]</scope>
    <source>
        <strain evidence="14 15">B1-EB</strain>
    </source>
</reference>
<accession>A0A2Z6EWW7</accession>
<evidence type="ECO:0000313" key="15">
    <source>
        <dbReference type="Proteomes" id="UP000282597"/>
    </source>
</evidence>
<evidence type="ECO:0000256" key="12">
    <source>
        <dbReference type="ARBA" id="ARBA00044330"/>
    </source>
</evidence>
<organism evidence="14 15">
    <name type="scientific">Mycoavidus cysteinexigens</name>
    <dbReference type="NCBI Taxonomy" id="1553431"/>
    <lineage>
        <taxon>Bacteria</taxon>
        <taxon>Pseudomonadati</taxon>
        <taxon>Pseudomonadota</taxon>
        <taxon>Betaproteobacteria</taxon>
        <taxon>Burkholderiales</taxon>
        <taxon>Burkholderiaceae</taxon>
        <taxon>Mycoavidus</taxon>
    </lineage>
</organism>
<dbReference type="RefSeq" id="WP_045364981.1">
    <property type="nucleotide sequence ID" value="NZ_AP018150.1"/>
</dbReference>
<sequence>MQKILIVKVSSLGDVVHTMPVIADIRRQHPTAQIDWLVEEGFADLVRLVTGVRHVIPFSLRRWRKRLWAPATWDEMCQLRRRLASEAYDLVIDCQGLIKTAWAAHWARAGGAWVSGLGNRTEGSSYEWPARFLYDQCVSIEPRIHVVERSRQLVAVALGDPVPLATEIDFGLDLHTAIAAFIETGFKLPSPYVVLVHATSRADKQWPQERWIELGQLLLHAGISLVLPWGQAAERAVSTKISGWLNARMASVSSTKAAAYVPPALTLPAVTGLLAGAAATVGVDTGLVHIAAALKRPTIELYNFDTAWRTGGYWAPNIVNLGGAQHSPKMDDVRRALVDFGLL</sequence>
<evidence type="ECO:0000256" key="13">
    <source>
        <dbReference type="ARBA" id="ARBA00049201"/>
    </source>
</evidence>
<evidence type="ECO:0000256" key="1">
    <source>
        <dbReference type="ARBA" id="ARBA00004515"/>
    </source>
</evidence>
<comment type="subcellular location">
    <subcellularLocation>
        <location evidence="1">Cell inner membrane</location>
        <topology evidence="1">Peripheral membrane protein</topology>
        <orientation evidence="1">Cytoplasmic side</orientation>
    </subcellularLocation>
</comment>
<proteinExistence type="inferred from homology"/>
<keyword evidence="6 14" id="KW-0808">Transferase</keyword>
<dbReference type="GO" id="GO:0009244">
    <property type="term" value="P:lipopolysaccharide core region biosynthetic process"/>
    <property type="evidence" value="ECO:0007669"/>
    <property type="project" value="InterPro"/>
</dbReference>
<protein>
    <recommendedName>
        <fullName evidence="11">Lipopolysaccharide heptosyltransferase 1</fullName>
        <ecNumber evidence="10">2.4.99.23</ecNumber>
    </recommendedName>
    <alternativeName>
        <fullName evidence="12">ADP-heptose:lipopolysaccharide heptosyltransferase I</fullName>
    </alternativeName>
</protein>
<dbReference type="SUPFAM" id="SSF53756">
    <property type="entry name" value="UDP-Glycosyltransferase/glycogen phosphorylase"/>
    <property type="match status" value="1"/>
</dbReference>
<dbReference type="InterPro" id="IPR002201">
    <property type="entry name" value="Glyco_trans_9"/>
</dbReference>
<dbReference type="InterPro" id="IPR011908">
    <property type="entry name" value="LipoPS_heptosylTferase-I"/>
</dbReference>
<keyword evidence="15" id="KW-1185">Reference proteome</keyword>
<dbReference type="GO" id="GO:0008713">
    <property type="term" value="F:ADP-heptose-lipopolysaccharide heptosyltransferase activity"/>
    <property type="evidence" value="ECO:0007669"/>
    <property type="project" value="TreeGrafter"/>
</dbReference>
<gene>
    <name evidence="14" type="ORF">MCB1EB_1778</name>
</gene>
<keyword evidence="7" id="KW-0448">Lipopolysaccharide biosynthesis</keyword>
<keyword evidence="3" id="KW-1003">Cell membrane</keyword>
<evidence type="ECO:0000313" key="14">
    <source>
        <dbReference type="EMBL" id="BBE09939.1"/>
    </source>
</evidence>
<dbReference type="CDD" id="cd03789">
    <property type="entry name" value="GT9_LPS_heptosyltransferase"/>
    <property type="match status" value="1"/>
</dbReference>
<evidence type="ECO:0000256" key="9">
    <source>
        <dbReference type="ARBA" id="ARBA00043995"/>
    </source>
</evidence>
<evidence type="ECO:0000256" key="2">
    <source>
        <dbReference type="ARBA" id="ARBA00004713"/>
    </source>
</evidence>
<evidence type="ECO:0000256" key="3">
    <source>
        <dbReference type="ARBA" id="ARBA00022475"/>
    </source>
</evidence>
<name>A0A2Z6EWW7_9BURK</name>
<dbReference type="KEGG" id="mcys:MCB1EB_1778"/>
<dbReference type="EMBL" id="AP018150">
    <property type="protein sequence ID" value="BBE09939.1"/>
    <property type="molecule type" value="Genomic_DNA"/>
</dbReference>
<dbReference type="Gene3D" id="3.40.50.2000">
    <property type="entry name" value="Glycogen Phosphorylase B"/>
    <property type="match status" value="2"/>
</dbReference>
<keyword evidence="4" id="KW-0997">Cell inner membrane</keyword>
<evidence type="ECO:0000256" key="8">
    <source>
        <dbReference type="ARBA" id="ARBA00023136"/>
    </source>
</evidence>
<evidence type="ECO:0000256" key="11">
    <source>
        <dbReference type="ARBA" id="ARBA00044190"/>
    </source>
</evidence>
<keyword evidence="8" id="KW-0472">Membrane</keyword>
<dbReference type="GO" id="GO:0005829">
    <property type="term" value="C:cytosol"/>
    <property type="evidence" value="ECO:0007669"/>
    <property type="project" value="TreeGrafter"/>
</dbReference>
<evidence type="ECO:0000256" key="6">
    <source>
        <dbReference type="ARBA" id="ARBA00022679"/>
    </source>
</evidence>
<comment type="similarity">
    <text evidence="9">Belongs to the glycosyltransferase 9 family.</text>
</comment>